<keyword evidence="3" id="KW-1185">Reference proteome</keyword>
<protein>
    <recommendedName>
        <fullName evidence="4">Collagen alpha-1(I) chain-like</fullName>
    </recommendedName>
</protein>
<feature type="compositionally biased region" description="Low complexity" evidence="1">
    <location>
        <begin position="117"/>
        <end position="131"/>
    </location>
</feature>
<feature type="compositionally biased region" description="Pro residues" evidence="1">
    <location>
        <begin position="41"/>
        <end position="52"/>
    </location>
</feature>
<reference evidence="2" key="1">
    <citation type="submission" date="2023-04" db="EMBL/GenBank/DDBJ databases">
        <authorList>
            <consortium name="ELIXIR-Norway"/>
        </authorList>
    </citation>
    <scope>NUCLEOTIDE SEQUENCE [LARGE SCALE GENOMIC DNA]</scope>
</reference>
<gene>
    <name evidence="2" type="ORF">MRATA1EN1_LOCUS9791</name>
</gene>
<evidence type="ECO:0008006" key="4">
    <source>
        <dbReference type="Google" id="ProtNLM"/>
    </source>
</evidence>
<dbReference type="EMBL" id="OX459938">
    <property type="protein sequence ID" value="CAI9160829.1"/>
    <property type="molecule type" value="Genomic_DNA"/>
</dbReference>
<name>A0ABN8YM78_RANTA</name>
<accession>A0ABN8YM78</accession>
<proteinExistence type="predicted"/>
<organism evidence="2 3">
    <name type="scientific">Rangifer tarandus platyrhynchus</name>
    <name type="common">Svalbard reindeer</name>
    <dbReference type="NCBI Taxonomy" id="3082113"/>
    <lineage>
        <taxon>Eukaryota</taxon>
        <taxon>Metazoa</taxon>
        <taxon>Chordata</taxon>
        <taxon>Craniata</taxon>
        <taxon>Vertebrata</taxon>
        <taxon>Euteleostomi</taxon>
        <taxon>Mammalia</taxon>
        <taxon>Eutheria</taxon>
        <taxon>Laurasiatheria</taxon>
        <taxon>Artiodactyla</taxon>
        <taxon>Ruminantia</taxon>
        <taxon>Pecora</taxon>
        <taxon>Cervidae</taxon>
        <taxon>Odocoileinae</taxon>
        <taxon>Rangifer</taxon>
    </lineage>
</organism>
<feature type="compositionally biased region" description="Low complexity" evidence="1">
    <location>
        <begin position="280"/>
        <end position="302"/>
    </location>
</feature>
<feature type="region of interest" description="Disordered" evidence="1">
    <location>
        <begin position="1"/>
        <end position="228"/>
    </location>
</feature>
<evidence type="ECO:0000256" key="1">
    <source>
        <dbReference type="SAM" id="MobiDB-lite"/>
    </source>
</evidence>
<evidence type="ECO:0000313" key="2">
    <source>
        <dbReference type="EMBL" id="CAI9160829.1"/>
    </source>
</evidence>
<feature type="region of interest" description="Disordered" evidence="1">
    <location>
        <begin position="279"/>
        <end position="307"/>
    </location>
</feature>
<sequence length="372" mass="37980">MSRRRRPTPSSGARPSGRPDSGALPAPRAPARAAPARRCRAPPPPPPPPPPGLHRLLRPSGCRTLPDRAPNQAAQSPSLLFGPPCPTKRRPDWRDARRAPVQSQGPPGSEAPSQPHAEAPAGLGRAGPAARARGRAGAEGRCRPSGSAGPALCSFRRKPGASQEGGGSGARGRRASRARFPEPRAGRRAGRGGGNRPEGGTARSRRLAGTAASVFPGRRGGAGPKAKFEPVQNSGVVTVSTAALFFTARAAEAPGRRAGGAGREGPQRPVCGPDALYGPSSSRASLGRGAASLPRCGRAGAPSPEPSGAPCPLLLSAAAPRPLGPTRVPRPAGLWLVDPAVPIALETLGKREVTIISNSSFRAPCSDPFQCL</sequence>
<dbReference type="Proteomes" id="UP001176941">
    <property type="component" value="Chromosome 2"/>
</dbReference>
<feature type="compositionally biased region" description="Basic and acidic residues" evidence="1">
    <location>
        <begin position="89"/>
        <end position="98"/>
    </location>
</feature>
<evidence type="ECO:0000313" key="3">
    <source>
        <dbReference type="Proteomes" id="UP001176941"/>
    </source>
</evidence>
<feature type="compositionally biased region" description="Low complexity" evidence="1">
    <location>
        <begin position="23"/>
        <end position="34"/>
    </location>
</feature>